<dbReference type="InterPro" id="IPR009050">
    <property type="entry name" value="Globin-like_sf"/>
</dbReference>
<keyword evidence="2 5" id="KW-0349">Heme</keyword>
<keyword evidence="3 5" id="KW-0479">Metal-binding</keyword>
<dbReference type="Pfam" id="PF01152">
    <property type="entry name" value="Bac_globin"/>
    <property type="match status" value="1"/>
</dbReference>
<dbReference type="CDD" id="cd00454">
    <property type="entry name" value="TrHb1_N"/>
    <property type="match status" value="1"/>
</dbReference>
<feature type="binding site" description="distal binding residue" evidence="5">
    <location>
        <position position="75"/>
    </location>
    <ligand>
        <name>heme</name>
        <dbReference type="ChEBI" id="CHEBI:30413"/>
    </ligand>
    <ligandPart>
        <name>Fe</name>
        <dbReference type="ChEBI" id="CHEBI:18248"/>
    </ligandPart>
</feature>
<dbReference type="EMBL" id="CP048685">
    <property type="protein sequence ID" value="QPJ61801.1"/>
    <property type="molecule type" value="Genomic_DNA"/>
</dbReference>
<sequence>MNDDSLYKRLGGYDAIAAVADDLLKRLIADALLGRFWKHRGTDGLDREKQLLIDYLCASTGGPLVYTGRDMPTTHKGMGIGEDDWSAFMGHVNAMLDHFTVPQRERNEVTGFIGTLKNDIVEI</sequence>
<dbReference type="GO" id="GO:0020037">
    <property type="term" value="F:heme binding"/>
    <property type="evidence" value="ECO:0007669"/>
    <property type="project" value="InterPro"/>
</dbReference>
<evidence type="ECO:0000256" key="5">
    <source>
        <dbReference type="PIRSR" id="PIRSR601486-1"/>
    </source>
</evidence>
<dbReference type="KEGG" id="nli:G3M70_07870"/>
<protein>
    <submittedName>
        <fullName evidence="6">Group 1 truncated hemoglobin</fullName>
    </submittedName>
</protein>
<gene>
    <name evidence="6" type="ORF">G3M70_07870</name>
</gene>
<dbReference type="Gene3D" id="1.10.490.10">
    <property type="entry name" value="Globins"/>
    <property type="match status" value="1"/>
</dbReference>
<keyword evidence="4 5" id="KW-0408">Iron</keyword>
<dbReference type="InterPro" id="IPR001486">
    <property type="entry name" value="Hemoglobin_trunc"/>
</dbReference>
<evidence type="ECO:0000256" key="2">
    <source>
        <dbReference type="ARBA" id="ARBA00022617"/>
    </source>
</evidence>
<proteinExistence type="predicted"/>
<organism evidence="6 7">
    <name type="scientific">Candidatus Nitronauta litoralis</name>
    <dbReference type="NCBI Taxonomy" id="2705533"/>
    <lineage>
        <taxon>Bacteria</taxon>
        <taxon>Pseudomonadati</taxon>
        <taxon>Nitrospinota/Tectimicrobiota group</taxon>
        <taxon>Nitrospinota</taxon>
        <taxon>Nitrospinia</taxon>
        <taxon>Nitrospinales</taxon>
        <taxon>Nitrospinaceae</taxon>
        <taxon>Candidatus Nitronauta</taxon>
    </lineage>
</organism>
<dbReference type="InterPro" id="IPR012292">
    <property type="entry name" value="Globin/Proto"/>
</dbReference>
<evidence type="ECO:0000313" key="7">
    <source>
        <dbReference type="Proteomes" id="UP000594688"/>
    </source>
</evidence>
<evidence type="ECO:0000256" key="4">
    <source>
        <dbReference type="ARBA" id="ARBA00023004"/>
    </source>
</evidence>
<evidence type="ECO:0000256" key="1">
    <source>
        <dbReference type="ARBA" id="ARBA00022448"/>
    </source>
</evidence>
<dbReference type="SUPFAM" id="SSF46458">
    <property type="entry name" value="Globin-like"/>
    <property type="match status" value="1"/>
</dbReference>
<dbReference type="GO" id="GO:0019825">
    <property type="term" value="F:oxygen binding"/>
    <property type="evidence" value="ECO:0007669"/>
    <property type="project" value="InterPro"/>
</dbReference>
<evidence type="ECO:0000256" key="3">
    <source>
        <dbReference type="ARBA" id="ARBA00022723"/>
    </source>
</evidence>
<accession>A0A7T0G0G0</accession>
<dbReference type="AlphaFoldDB" id="A0A7T0G0G0"/>
<keyword evidence="1" id="KW-0813">Transport</keyword>
<reference evidence="6 7" key="1">
    <citation type="submission" date="2020-02" db="EMBL/GenBank/DDBJ databases">
        <title>Genomic and physiological characterization of two novel Nitrospinaceae genera.</title>
        <authorList>
            <person name="Mueller A.J."/>
            <person name="Jung M.-Y."/>
            <person name="Strachan C.R."/>
            <person name="Herbold C.W."/>
            <person name="Kirkegaard R.H."/>
            <person name="Daims H."/>
        </authorList>
    </citation>
    <scope>NUCLEOTIDE SEQUENCE [LARGE SCALE GENOMIC DNA]</scope>
    <source>
        <strain evidence="6">EB</strain>
    </source>
</reference>
<evidence type="ECO:0000313" key="6">
    <source>
        <dbReference type="EMBL" id="QPJ61801.1"/>
    </source>
</evidence>
<name>A0A7T0G0G0_9BACT</name>
<dbReference type="GO" id="GO:0046872">
    <property type="term" value="F:metal ion binding"/>
    <property type="evidence" value="ECO:0007669"/>
    <property type="project" value="UniProtKB-KW"/>
</dbReference>
<dbReference type="Proteomes" id="UP000594688">
    <property type="component" value="Chromosome"/>
</dbReference>